<keyword evidence="5" id="KW-0902">Two-component regulatory system</keyword>
<dbReference type="InterPro" id="IPR003594">
    <property type="entry name" value="HATPase_dom"/>
</dbReference>
<sequence length="132" mass="13366">MGLDQLLDPIRSAGLPVEAEVVGKPAAIPGDAELFAQRIITEALTNALRYAGPSPTRVRVEHTAGTVSVQVSDDGPGAGQRLAGGGAGLGIVGMRERAELLGGSLRAGVEGAGWTVRADLPRPAVLPAKDPA</sequence>
<dbReference type="InterPro" id="IPR004358">
    <property type="entry name" value="Sig_transdc_His_kin-like_C"/>
</dbReference>
<dbReference type="InterPro" id="IPR005467">
    <property type="entry name" value="His_kinase_dom"/>
</dbReference>
<evidence type="ECO:0000256" key="1">
    <source>
        <dbReference type="ARBA" id="ARBA00000085"/>
    </source>
</evidence>
<dbReference type="EMBL" id="BAAANY010000020">
    <property type="protein sequence ID" value="GAA1693931.1"/>
    <property type="molecule type" value="Genomic_DNA"/>
</dbReference>
<dbReference type="PANTHER" id="PTHR24421:SF10">
    <property type="entry name" value="NITRATE_NITRITE SENSOR PROTEIN NARQ"/>
    <property type="match status" value="1"/>
</dbReference>
<reference evidence="7 8" key="1">
    <citation type="journal article" date="2019" name="Int. J. Syst. Evol. Microbiol.">
        <title>The Global Catalogue of Microorganisms (GCM) 10K type strain sequencing project: providing services to taxonomists for standard genome sequencing and annotation.</title>
        <authorList>
            <consortium name="The Broad Institute Genomics Platform"/>
            <consortium name="The Broad Institute Genome Sequencing Center for Infectious Disease"/>
            <person name="Wu L."/>
            <person name="Ma J."/>
        </authorList>
    </citation>
    <scope>NUCLEOTIDE SEQUENCE [LARGE SCALE GENOMIC DNA]</scope>
    <source>
        <strain evidence="7 8">JCM 14718</strain>
    </source>
</reference>
<dbReference type="Proteomes" id="UP001500618">
    <property type="component" value="Unassembled WGS sequence"/>
</dbReference>
<keyword evidence="3" id="KW-0808">Transferase</keyword>
<evidence type="ECO:0000256" key="2">
    <source>
        <dbReference type="ARBA" id="ARBA00012438"/>
    </source>
</evidence>
<evidence type="ECO:0000256" key="4">
    <source>
        <dbReference type="ARBA" id="ARBA00022777"/>
    </source>
</evidence>
<feature type="domain" description="Histidine kinase" evidence="6">
    <location>
        <begin position="37"/>
        <end position="124"/>
    </location>
</feature>
<organism evidence="7 8">
    <name type="scientific">Fodinicola feengrottensis</name>
    <dbReference type="NCBI Taxonomy" id="435914"/>
    <lineage>
        <taxon>Bacteria</taxon>
        <taxon>Bacillati</taxon>
        <taxon>Actinomycetota</taxon>
        <taxon>Actinomycetes</taxon>
        <taxon>Mycobacteriales</taxon>
        <taxon>Fodinicola</taxon>
    </lineage>
</organism>
<dbReference type="Pfam" id="PF02518">
    <property type="entry name" value="HATPase_c"/>
    <property type="match status" value="1"/>
</dbReference>
<dbReference type="CDD" id="cd16917">
    <property type="entry name" value="HATPase_UhpB-NarQ-NarX-like"/>
    <property type="match status" value="1"/>
</dbReference>
<comment type="catalytic activity">
    <reaction evidence="1">
        <text>ATP + protein L-histidine = ADP + protein N-phospho-L-histidine.</text>
        <dbReference type="EC" id="2.7.13.3"/>
    </reaction>
</comment>
<proteinExistence type="predicted"/>
<dbReference type="PROSITE" id="PS50109">
    <property type="entry name" value="HIS_KIN"/>
    <property type="match status" value="1"/>
</dbReference>
<evidence type="ECO:0000256" key="5">
    <source>
        <dbReference type="ARBA" id="ARBA00023012"/>
    </source>
</evidence>
<keyword evidence="8" id="KW-1185">Reference proteome</keyword>
<protein>
    <recommendedName>
        <fullName evidence="2">histidine kinase</fullName>
        <ecNumber evidence="2">2.7.13.3</ecNumber>
    </recommendedName>
</protein>
<evidence type="ECO:0000256" key="3">
    <source>
        <dbReference type="ARBA" id="ARBA00022679"/>
    </source>
</evidence>
<dbReference type="SMART" id="SM00387">
    <property type="entry name" value="HATPase_c"/>
    <property type="match status" value="1"/>
</dbReference>
<evidence type="ECO:0000313" key="7">
    <source>
        <dbReference type="EMBL" id="GAA1693931.1"/>
    </source>
</evidence>
<evidence type="ECO:0000259" key="6">
    <source>
        <dbReference type="PROSITE" id="PS50109"/>
    </source>
</evidence>
<dbReference type="Gene3D" id="3.30.565.10">
    <property type="entry name" value="Histidine kinase-like ATPase, C-terminal domain"/>
    <property type="match status" value="1"/>
</dbReference>
<dbReference type="InterPro" id="IPR036890">
    <property type="entry name" value="HATPase_C_sf"/>
</dbReference>
<dbReference type="InterPro" id="IPR050482">
    <property type="entry name" value="Sensor_HK_TwoCompSys"/>
</dbReference>
<dbReference type="EC" id="2.7.13.3" evidence="2"/>
<dbReference type="PRINTS" id="PR00344">
    <property type="entry name" value="BCTRLSENSOR"/>
</dbReference>
<dbReference type="PANTHER" id="PTHR24421">
    <property type="entry name" value="NITRATE/NITRITE SENSOR PROTEIN NARX-RELATED"/>
    <property type="match status" value="1"/>
</dbReference>
<dbReference type="RefSeq" id="WP_313885912.1">
    <property type="nucleotide sequence ID" value="NZ_BAAANY010000020.1"/>
</dbReference>
<comment type="caution">
    <text evidence="7">The sequence shown here is derived from an EMBL/GenBank/DDBJ whole genome shotgun (WGS) entry which is preliminary data.</text>
</comment>
<keyword evidence="4" id="KW-0418">Kinase</keyword>
<accession>A0ABN2HUS5</accession>
<dbReference type="SUPFAM" id="SSF55874">
    <property type="entry name" value="ATPase domain of HSP90 chaperone/DNA topoisomerase II/histidine kinase"/>
    <property type="match status" value="1"/>
</dbReference>
<name>A0ABN2HUS5_9ACTN</name>
<gene>
    <name evidence="7" type="ORF">GCM10009765_48990</name>
</gene>
<evidence type="ECO:0000313" key="8">
    <source>
        <dbReference type="Proteomes" id="UP001500618"/>
    </source>
</evidence>